<organism evidence="2 3">
    <name type="scientific">Cytospora chrysosperma</name>
    <name type="common">Cytospora canker fungus</name>
    <name type="synonym">Sphaeria chrysosperma</name>
    <dbReference type="NCBI Taxonomy" id="252740"/>
    <lineage>
        <taxon>Eukaryota</taxon>
        <taxon>Fungi</taxon>
        <taxon>Dikarya</taxon>
        <taxon>Ascomycota</taxon>
        <taxon>Pezizomycotina</taxon>
        <taxon>Sordariomycetes</taxon>
        <taxon>Sordariomycetidae</taxon>
        <taxon>Diaporthales</taxon>
        <taxon>Cytosporaceae</taxon>
        <taxon>Cytospora</taxon>
    </lineage>
</organism>
<dbReference type="GO" id="GO:0046464">
    <property type="term" value="P:acylglycerol catabolic process"/>
    <property type="evidence" value="ECO:0007669"/>
    <property type="project" value="TreeGrafter"/>
</dbReference>
<dbReference type="InterPro" id="IPR050266">
    <property type="entry name" value="AB_hydrolase_sf"/>
</dbReference>
<dbReference type="Gene3D" id="3.40.50.1820">
    <property type="entry name" value="alpha/beta hydrolase"/>
    <property type="match status" value="1"/>
</dbReference>
<dbReference type="AlphaFoldDB" id="A0A423VX41"/>
<dbReference type="GO" id="GO:0047372">
    <property type="term" value="F:monoacylglycerol lipase activity"/>
    <property type="evidence" value="ECO:0007669"/>
    <property type="project" value="TreeGrafter"/>
</dbReference>
<evidence type="ECO:0000313" key="3">
    <source>
        <dbReference type="Proteomes" id="UP000284375"/>
    </source>
</evidence>
<dbReference type="EMBL" id="LJZO01000023">
    <property type="protein sequence ID" value="ROV95576.1"/>
    <property type="molecule type" value="Genomic_DNA"/>
</dbReference>
<dbReference type="InterPro" id="IPR029058">
    <property type="entry name" value="AB_hydrolase_fold"/>
</dbReference>
<keyword evidence="3" id="KW-1185">Reference proteome</keyword>
<dbReference type="STRING" id="252740.A0A423VX41"/>
<comment type="caution">
    <text evidence="2">The sequence shown here is derived from an EMBL/GenBank/DDBJ whole genome shotgun (WGS) entry which is preliminary data.</text>
</comment>
<dbReference type="SUPFAM" id="SSF53474">
    <property type="entry name" value="alpha/beta-Hydrolases"/>
    <property type="match status" value="1"/>
</dbReference>
<name>A0A423VX41_CYTCH</name>
<dbReference type="PANTHER" id="PTHR43798:SF33">
    <property type="entry name" value="HYDROLASE, PUTATIVE (AFU_ORTHOLOGUE AFUA_2G14860)-RELATED"/>
    <property type="match status" value="1"/>
</dbReference>
<dbReference type="Proteomes" id="UP000284375">
    <property type="component" value="Unassembled WGS sequence"/>
</dbReference>
<evidence type="ECO:0000259" key="1">
    <source>
        <dbReference type="Pfam" id="PF00561"/>
    </source>
</evidence>
<dbReference type="GO" id="GO:0016020">
    <property type="term" value="C:membrane"/>
    <property type="evidence" value="ECO:0007669"/>
    <property type="project" value="TreeGrafter"/>
</dbReference>
<sequence length="297" mass="32887">MAATLSIEVPHLGGIKAAYAICGGELDSSKPTCVLINALHTTVAFWRPQFESEKLAAAVNLLAIEPLGHGATTCPIEHFTYWDTAIMALQVMDKLGVEKAFAMGTSQGGFIVTRMALLAPERIQGIIPIATSMDYESEHSRKQGSWNAFEVCTPYFQRWSSVTPTPDFVMDEEWCRTVPALSHGDSGTPEMLNFWFDTWRTVYKGDEGRKKARMTILSLVERDGLLWRLGDVKCPVHWLHGSKDAIWPDVIATEQIKLFTSSPSANATIIFGGSHFLNVTQAEEVNAALLDFVKQYS</sequence>
<dbReference type="OrthoDB" id="19657at2759"/>
<feature type="domain" description="AB hydrolase-1" evidence="1">
    <location>
        <begin position="39"/>
        <end position="279"/>
    </location>
</feature>
<accession>A0A423VX41</accession>
<evidence type="ECO:0000313" key="2">
    <source>
        <dbReference type="EMBL" id="ROV95576.1"/>
    </source>
</evidence>
<protein>
    <recommendedName>
        <fullName evidence="1">AB hydrolase-1 domain-containing protein</fullName>
    </recommendedName>
</protein>
<dbReference type="PANTHER" id="PTHR43798">
    <property type="entry name" value="MONOACYLGLYCEROL LIPASE"/>
    <property type="match status" value="1"/>
</dbReference>
<proteinExistence type="predicted"/>
<dbReference type="InterPro" id="IPR000073">
    <property type="entry name" value="AB_hydrolase_1"/>
</dbReference>
<reference evidence="2 3" key="1">
    <citation type="submission" date="2015-09" db="EMBL/GenBank/DDBJ databases">
        <title>Host preference determinants of Valsa canker pathogens revealed by comparative genomics.</title>
        <authorList>
            <person name="Yin Z."/>
            <person name="Huang L."/>
        </authorList>
    </citation>
    <scope>NUCLEOTIDE SEQUENCE [LARGE SCALE GENOMIC DNA]</scope>
    <source>
        <strain evidence="2 3">YSFL</strain>
    </source>
</reference>
<gene>
    <name evidence="2" type="ORF">VSDG_05296</name>
</gene>
<dbReference type="Pfam" id="PF00561">
    <property type="entry name" value="Abhydrolase_1"/>
    <property type="match status" value="1"/>
</dbReference>